<dbReference type="AlphaFoldDB" id="A0AAD3HGV1"/>
<proteinExistence type="predicted"/>
<dbReference type="InterPro" id="IPR015943">
    <property type="entry name" value="WD40/YVTN_repeat-like_dom_sf"/>
</dbReference>
<name>A0AAD3HGV1_9CHLO</name>
<evidence type="ECO:0000313" key="4">
    <source>
        <dbReference type="Proteomes" id="UP001054857"/>
    </source>
</evidence>
<protein>
    <submittedName>
        <fullName evidence="3">Uncharacterized protein</fullName>
    </submittedName>
</protein>
<feature type="compositionally biased region" description="Acidic residues" evidence="1">
    <location>
        <begin position="269"/>
        <end position="280"/>
    </location>
</feature>
<dbReference type="SUPFAM" id="SSF50998">
    <property type="entry name" value="Quinoprotein alcohol dehydrogenase-like"/>
    <property type="match status" value="1"/>
</dbReference>
<sequence>QGAVHALQRESGDRLWTFELPAGQQMQAWDTLDEQAGIVVVRSSGTPPEDSRLYGIHLASGALLASQSLQPSYGPAPGSSNPSLPYEIHEGVVYMDSCSGQHCCLTAVDLATAAAAPQPPATPAAAASPPGPSPDGSREDGGDDGTTDHSLRIRTQLRRRALLAAAAAATGNGSSGSDGGDIPVDGGGSSTTDRSFQYCFDVAQACRARRARSVGLGVVYVLLAAQLVVVAVGFGSVAAWRLCCRGAYAPYTRLNQLPVLEVGQHDVASEEADEEEEGEGEERGGGGSGRRREVVVDE</sequence>
<reference evidence="3 4" key="1">
    <citation type="journal article" date="2021" name="Sci. Rep.">
        <title>Genome sequencing of the multicellular alga Astrephomene provides insights into convergent evolution of germ-soma differentiation.</title>
        <authorList>
            <person name="Yamashita S."/>
            <person name="Yamamoto K."/>
            <person name="Matsuzaki R."/>
            <person name="Suzuki S."/>
            <person name="Yamaguchi H."/>
            <person name="Hirooka S."/>
            <person name="Minakuchi Y."/>
            <person name="Miyagishima S."/>
            <person name="Kawachi M."/>
            <person name="Toyoda A."/>
            <person name="Nozaki H."/>
        </authorList>
    </citation>
    <scope>NUCLEOTIDE SEQUENCE [LARGE SCALE GENOMIC DNA]</scope>
    <source>
        <strain evidence="3 4">NIES-4017</strain>
    </source>
</reference>
<comment type="caution">
    <text evidence="3">The sequence shown here is derived from an EMBL/GenBank/DDBJ whole genome shotgun (WGS) entry which is preliminary data.</text>
</comment>
<dbReference type="Proteomes" id="UP001054857">
    <property type="component" value="Unassembled WGS sequence"/>
</dbReference>
<evidence type="ECO:0000256" key="1">
    <source>
        <dbReference type="SAM" id="MobiDB-lite"/>
    </source>
</evidence>
<feature type="compositionally biased region" description="Gly residues" evidence="1">
    <location>
        <begin position="173"/>
        <end position="189"/>
    </location>
</feature>
<feature type="region of interest" description="Disordered" evidence="1">
    <location>
        <begin position="170"/>
        <end position="190"/>
    </location>
</feature>
<dbReference type="EMBL" id="BMAR01000001">
    <property type="protein sequence ID" value="GFR40143.1"/>
    <property type="molecule type" value="Genomic_DNA"/>
</dbReference>
<evidence type="ECO:0000313" key="3">
    <source>
        <dbReference type="EMBL" id="GFR40143.1"/>
    </source>
</evidence>
<feature type="compositionally biased region" description="Basic and acidic residues" evidence="1">
    <location>
        <begin position="136"/>
        <end position="150"/>
    </location>
</feature>
<feature type="non-terminal residue" evidence="3">
    <location>
        <position position="298"/>
    </location>
</feature>
<organism evidence="3 4">
    <name type="scientific">Astrephomene gubernaculifera</name>
    <dbReference type="NCBI Taxonomy" id="47775"/>
    <lineage>
        <taxon>Eukaryota</taxon>
        <taxon>Viridiplantae</taxon>
        <taxon>Chlorophyta</taxon>
        <taxon>core chlorophytes</taxon>
        <taxon>Chlorophyceae</taxon>
        <taxon>CS clade</taxon>
        <taxon>Chlamydomonadales</taxon>
        <taxon>Astrephomenaceae</taxon>
        <taxon>Astrephomene</taxon>
    </lineage>
</organism>
<feature type="non-terminal residue" evidence="3">
    <location>
        <position position="1"/>
    </location>
</feature>
<feature type="region of interest" description="Disordered" evidence="1">
    <location>
        <begin position="116"/>
        <end position="150"/>
    </location>
</feature>
<keyword evidence="4" id="KW-1185">Reference proteome</keyword>
<accession>A0AAD3HGV1</accession>
<keyword evidence="2" id="KW-1133">Transmembrane helix</keyword>
<dbReference type="Gene3D" id="2.130.10.10">
    <property type="entry name" value="YVTN repeat-like/Quinoprotein amine dehydrogenase"/>
    <property type="match status" value="1"/>
</dbReference>
<feature type="region of interest" description="Disordered" evidence="1">
    <location>
        <begin position="265"/>
        <end position="298"/>
    </location>
</feature>
<gene>
    <name evidence="3" type="ORF">Agub_g699</name>
</gene>
<feature type="transmembrane region" description="Helical" evidence="2">
    <location>
        <begin position="217"/>
        <end position="240"/>
    </location>
</feature>
<dbReference type="InterPro" id="IPR011047">
    <property type="entry name" value="Quinoprotein_ADH-like_sf"/>
</dbReference>
<keyword evidence="2" id="KW-0812">Transmembrane</keyword>
<keyword evidence="2" id="KW-0472">Membrane</keyword>
<evidence type="ECO:0000256" key="2">
    <source>
        <dbReference type="SAM" id="Phobius"/>
    </source>
</evidence>